<gene>
    <name evidence="1" type="ORF">DD235_04745</name>
</gene>
<organism evidence="1 2">
    <name type="scientific">Corticimicrobacter populi</name>
    <dbReference type="NCBI Taxonomy" id="2175229"/>
    <lineage>
        <taxon>Bacteria</taxon>
        <taxon>Pseudomonadati</taxon>
        <taxon>Pseudomonadota</taxon>
        <taxon>Betaproteobacteria</taxon>
        <taxon>Burkholderiales</taxon>
        <taxon>Alcaligenaceae</taxon>
        <taxon>Corticimicrobacter</taxon>
    </lineage>
</organism>
<evidence type="ECO:0000313" key="1">
    <source>
        <dbReference type="EMBL" id="PWF25444.1"/>
    </source>
</evidence>
<dbReference type="Proteomes" id="UP000245212">
    <property type="component" value="Unassembled WGS sequence"/>
</dbReference>
<protein>
    <submittedName>
        <fullName evidence="1">Uncharacterized protein</fullName>
    </submittedName>
</protein>
<proteinExistence type="predicted"/>
<accession>A0A2V1K2I6</accession>
<dbReference type="EMBL" id="QETA01000001">
    <property type="protein sequence ID" value="PWF25444.1"/>
    <property type="molecule type" value="Genomic_DNA"/>
</dbReference>
<evidence type="ECO:0000313" key="2">
    <source>
        <dbReference type="Proteomes" id="UP000245212"/>
    </source>
</evidence>
<dbReference type="RefSeq" id="WP_109060847.1">
    <property type="nucleotide sequence ID" value="NZ_QETA01000001.1"/>
</dbReference>
<comment type="caution">
    <text evidence="1">The sequence shown here is derived from an EMBL/GenBank/DDBJ whole genome shotgun (WGS) entry which is preliminary data.</text>
</comment>
<sequence length="107" mass="11800">MADCLVEVTRDSVCMGDDVDAPHFLRLALPVTVTLKDVFLMLAEKHYLPGIAGQHHYWEAWSAGRLLASFTGNSATPEHSACLIEKLAEHATDGKFGIEFKYYSATT</sequence>
<keyword evidence="2" id="KW-1185">Reference proteome</keyword>
<name>A0A2V1K2I6_9BURK</name>
<reference evidence="2" key="1">
    <citation type="submission" date="2018-05" db="EMBL/GenBank/DDBJ databases">
        <authorList>
            <person name="Li Y."/>
        </authorList>
    </citation>
    <scope>NUCLEOTIDE SEQUENCE [LARGE SCALE GENOMIC DNA]</scope>
    <source>
        <strain evidence="2">3d-2-2</strain>
    </source>
</reference>
<dbReference type="AlphaFoldDB" id="A0A2V1K2I6"/>